<dbReference type="PANTHER" id="PTHR11685">
    <property type="entry name" value="RBR FAMILY RING FINGER AND IBR DOMAIN-CONTAINING"/>
    <property type="match status" value="1"/>
</dbReference>
<dbReference type="GeneID" id="4621894"/>
<dbReference type="InterPro" id="IPR001841">
    <property type="entry name" value="Znf_RING"/>
</dbReference>
<dbReference type="PROSITE" id="PS50089">
    <property type="entry name" value="ZF_RING_2"/>
    <property type="match status" value="1"/>
</dbReference>
<dbReference type="InterPro" id="IPR048962">
    <property type="entry name" value="ARIH1-like_UBL"/>
</dbReference>
<dbReference type="GO" id="GO:0006511">
    <property type="term" value="P:ubiquitin-dependent protein catabolic process"/>
    <property type="evidence" value="ECO:0000318"/>
    <property type="project" value="GO_Central"/>
</dbReference>
<feature type="domain" description="RING-type" evidence="11">
    <location>
        <begin position="165"/>
        <end position="379"/>
    </location>
</feature>
<dbReference type="PROSITE" id="PS51873">
    <property type="entry name" value="TRIAD"/>
    <property type="match status" value="1"/>
</dbReference>
<protein>
    <recommendedName>
        <fullName evidence="2">RBR-type E3 ubiquitin transferase</fullName>
        <ecNumber evidence="2">2.3.2.31</ecNumber>
    </recommendedName>
</protein>
<evidence type="ECO:0000259" key="10">
    <source>
        <dbReference type="PROSITE" id="PS50089"/>
    </source>
</evidence>
<evidence type="ECO:0000256" key="8">
    <source>
        <dbReference type="ARBA" id="ARBA00022833"/>
    </source>
</evidence>
<comment type="catalytic activity">
    <reaction evidence="1">
        <text>[E2 ubiquitin-conjugating enzyme]-S-ubiquitinyl-L-cysteine + [acceptor protein]-L-lysine = [E2 ubiquitin-conjugating enzyme]-L-cysteine + [acceptor protein]-N(6)-ubiquitinyl-L-lysine.</text>
        <dbReference type="EC" id="2.3.2.31"/>
    </reaction>
</comment>
<dbReference type="InterPro" id="IPR031127">
    <property type="entry name" value="E3_UB_ligase_RBR"/>
</dbReference>
<dbReference type="Pfam" id="PF01485">
    <property type="entry name" value="IBR"/>
    <property type="match status" value="1"/>
</dbReference>
<keyword evidence="6 9" id="KW-0863">Zinc-finger</keyword>
<dbReference type="FunFam" id="3.30.40.10:FF:000735">
    <property type="entry name" value="RBR-type E3 ubiquitin transferase"/>
    <property type="match status" value="1"/>
</dbReference>
<evidence type="ECO:0000256" key="7">
    <source>
        <dbReference type="ARBA" id="ARBA00022786"/>
    </source>
</evidence>
<dbReference type="Gene3D" id="1.20.120.1750">
    <property type="match status" value="1"/>
</dbReference>
<dbReference type="GO" id="GO:0000151">
    <property type="term" value="C:ubiquitin ligase complex"/>
    <property type="evidence" value="ECO:0000318"/>
    <property type="project" value="GO_Central"/>
</dbReference>
<dbReference type="eggNOG" id="KOG1815">
    <property type="taxonomic scope" value="Eukaryota"/>
</dbReference>
<organism evidence="12 13">
    <name type="scientific">Eremothecium gossypii (strain ATCC 10895 / CBS 109.51 / FGSC 9923 / NRRL Y-1056)</name>
    <name type="common">Yeast</name>
    <name type="synonym">Ashbya gossypii</name>
    <dbReference type="NCBI Taxonomy" id="284811"/>
    <lineage>
        <taxon>Eukaryota</taxon>
        <taxon>Fungi</taxon>
        <taxon>Dikarya</taxon>
        <taxon>Ascomycota</taxon>
        <taxon>Saccharomycotina</taxon>
        <taxon>Saccharomycetes</taxon>
        <taxon>Saccharomycetales</taxon>
        <taxon>Saccharomycetaceae</taxon>
        <taxon>Eremothecium</taxon>
    </lineage>
</organism>
<keyword evidence="5" id="KW-0677">Repeat</keyword>
<dbReference type="Gene3D" id="3.30.40.10">
    <property type="entry name" value="Zinc/RING finger domain, C3HC4 (zinc finger)"/>
    <property type="match status" value="1"/>
</dbReference>
<keyword evidence="13" id="KW-1185">Reference proteome</keyword>
<reference evidence="13" key="2">
    <citation type="journal article" date="2013" name="G3 (Bethesda)">
        <title>Genomes of Ashbya fungi isolated from insects reveal four mating-type loci, numerous translocations, lack of transposons, and distinct gene duplications.</title>
        <authorList>
            <person name="Dietrich F.S."/>
            <person name="Voegeli S."/>
            <person name="Kuo S."/>
            <person name="Philippsen P."/>
        </authorList>
    </citation>
    <scope>GENOME REANNOTATION</scope>
    <source>
        <strain evidence="13">ATCC 10895 / CBS 109.51 / FGSC 9923 / NRRL Y-1056</strain>
    </source>
</reference>
<dbReference type="InterPro" id="IPR044066">
    <property type="entry name" value="TRIAD_supradom"/>
</dbReference>
<reference evidence="12 13" key="1">
    <citation type="journal article" date="2004" name="Science">
        <title>The Ashbya gossypii genome as a tool for mapping the ancient Saccharomyces cerevisiae genome.</title>
        <authorList>
            <person name="Dietrich F.S."/>
            <person name="Voegeli S."/>
            <person name="Brachat S."/>
            <person name="Lerch A."/>
            <person name="Gates K."/>
            <person name="Steiner S."/>
            <person name="Mohr C."/>
            <person name="Pohlmann R."/>
            <person name="Luedi P."/>
            <person name="Choi S."/>
            <person name="Wing R.A."/>
            <person name="Flavier A."/>
            <person name="Gaffney T.D."/>
            <person name="Philippsen P."/>
        </authorList>
    </citation>
    <scope>NUCLEOTIDE SEQUENCE [LARGE SCALE GENOMIC DNA]</scope>
    <source>
        <strain evidence="13">ATCC 10895 / CBS 109.51 / FGSC 9923 / NRRL Y-1056</strain>
    </source>
</reference>
<dbReference type="EMBL" id="AE016819">
    <property type="protein sequence ID" value="AAS53475.1"/>
    <property type="molecule type" value="Genomic_DNA"/>
</dbReference>
<dbReference type="InterPro" id="IPR013083">
    <property type="entry name" value="Znf_RING/FYVE/PHD"/>
</dbReference>
<evidence type="ECO:0000256" key="2">
    <source>
        <dbReference type="ARBA" id="ARBA00012251"/>
    </source>
</evidence>
<keyword evidence="7" id="KW-0833">Ubl conjugation pathway</keyword>
<dbReference type="CDD" id="cd20346">
    <property type="entry name" value="BRcat_RBR_ANKIB1"/>
    <property type="match status" value="1"/>
</dbReference>
<accession>Q754G6</accession>
<dbReference type="InParanoid" id="Q754G6"/>
<feature type="domain" description="RING-type" evidence="10">
    <location>
        <begin position="169"/>
        <end position="215"/>
    </location>
</feature>
<keyword evidence="8" id="KW-0862">Zinc</keyword>
<dbReference type="STRING" id="284811.Q754G6"/>
<dbReference type="AlphaFoldDB" id="Q754G6"/>
<dbReference type="GO" id="GO:0016567">
    <property type="term" value="P:protein ubiquitination"/>
    <property type="evidence" value="ECO:0007669"/>
    <property type="project" value="InterPro"/>
</dbReference>
<dbReference type="Proteomes" id="UP000000591">
    <property type="component" value="Chromosome VI"/>
</dbReference>
<keyword evidence="3" id="KW-0808">Transferase</keyword>
<dbReference type="GO" id="GO:0031624">
    <property type="term" value="F:ubiquitin conjugating enzyme binding"/>
    <property type="evidence" value="ECO:0000318"/>
    <property type="project" value="GO_Central"/>
</dbReference>
<dbReference type="SUPFAM" id="SSF57850">
    <property type="entry name" value="RING/U-box"/>
    <property type="match status" value="3"/>
</dbReference>
<dbReference type="InterPro" id="IPR017907">
    <property type="entry name" value="Znf_RING_CS"/>
</dbReference>
<dbReference type="SMART" id="SM00647">
    <property type="entry name" value="IBR"/>
    <property type="match status" value="2"/>
</dbReference>
<proteinExistence type="predicted"/>
<dbReference type="GO" id="GO:0005737">
    <property type="term" value="C:cytoplasm"/>
    <property type="evidence" value="ECO:0000318"/>
    <property type="project" value="GO_Central"/>
</dbReference>
<evidence type="ECO:0000256" key="6">
    <source>
        <dbReference type="ARBA" id="ARBA00022771"/>
    </source>
</evidence>
<evidence type="ECO:0000256" key="9">
    <source>
        <dbReference type="PROSITE-ProRule" id="PRU00175"/>
    </source>
</evidence>
<keyword evidence="4" id="KW-0479">Metal-binding</keyword>
<evidence type="ECO:0000256" key="5">
    <source>
        <dbReference type="ARBA" id="ARBA00022737"/>
    </source>
</evidence>
<dbReference type="OMA" id="HRFCMIC"/>
<dbReference type="PROSITE" id="PS00518">
    <property type="entry name" value="ZF_RING_1"/>
    <property type="match status" value="1"/>
</dbReference>
<evidence type="ECO:0000313" key="12">
    <source>
        <dbReference type="EMBL" id="AAS53475.1"/>
    </source>
</evidence>
<evidence type="ECO:0000259" key="11">
    <source>
        <dbReference type="PROSITE" id="PS51873"/>
    </source>
</evidence>
<dbReference type="FunCoup" id="Q754G6">
    <property type="interactions" value="639"/>
</dbReference>
<dbReference type="KEGG" id="ago:AGOS_AFR104W"/>
<dbReference type="InterPro" id="IPR002867">
    <property type="entry name" value="IBR_dom"/>
</dbReference>
<dbReference type="Pfam" id="PF22191">
    <property type="entry name" value="IBR_1"/>
    <property type="match status" value="1"/>
</dbReference>
<dbReference type="RefSeq" id="NP_985651.1">
    <property type="nucleotide sequence ID" value="NM_211005.1"/>
</dbReference>
<dbReference type="Pfam" id="PF21235">
    <property type="entry name" value="UBA_ARI1"/>
    <property type="match status" value="1"/>
</dbReference>
<evidence type="ECO:0000256" key="4">
    <source>
        <dbReference type="ARBA" id="ARBA00022723"/>
    </source>
</evidence>
<evidence type="ECO:0000256" key="1">
    <source>
        <dbReference type="ARBA" id="ARBA00001798"/>
    </source>
</evidence>
<dbReference type="OrthoDB" id="10009520at2759"/>
<dbReference type="GO" id="GO:0061630">
    <property type="term" value="F:ubiquitin protein ligase activity"/>
    <property type="evidence" value="ECO:0000318"/>
    <property type="project" value="GO_Central"/>
</dbReference>
<dbReference type="HOGENOM" id="CLU_009823_4_1_1"/>
<sequence>MLESDLDDDTYELSYEYDDIDEFSLASDDGQGGITSGTSTTLVNDGGYEPRRLSPGACVISCNDVWPSMGMKHQASTYNATATLEYTSLTTSDISQMMIERVSHLAPILGIAETDIILLLQDYKWNEAQFIEAYMEDPAKVFESAGLRSPFEEEKDSRAYLHTQADFTCQICYTYYEVSETFSLPCCHEYCIGCYRRYVTDKLNHGCVVQCMGCDIAMTNEDIGMIVGKKASELLLLSSIKIFIQKHKHRYKWCPFSDCDYVIHVTDPHWLVELESSNSSPYVTCKNGHSFCFNCVTDMHAPCDCVLASSWLEKSQQESKALNWILQHTKECPKCETSIIRDGGCNHMKCGTCHHEFCWICEADWRLHTKDYFECNASLREMKLDKFGNGDEKLLLQQYGQYCKHFNMHEESARLDVALGKKVKTKLRTLQDKLGVSSVEAQFIFGAIEKLRDGRTALKWSFAMAYFANRSHNLYTIFRQTQVELSRAVEDLSELLQLEDPKLIMKRKQLFYNKADYVQNRKNALFRCGEELLAKNICKDSSA</sequence>
<evidence type="ECO:0000256" key="3">
    <source>
        <dbReference type="ARBA" id="ARBA00022679"/>
    </source>
</evidence>
<dbReference type="EC" id="2.3.2.31" evidence="2"/>
<gene>
    <name evidence="12" type="ORF">AGOS_AFR104W</name>
</gene>
<name>Q754G6_EREGS</name>
<evidence type="ECO:0000313" key="13">
    <source>
        <dbReference type="Proteomes" id="UP000000591"/>
    </source>
</evidence>
<dbReference type="GO" id="GO:0008270">
    <property type="term" value="F:zinc ion binding"/>
    <property type="evidence" value="ECO:0007669"/>
    <property type="project" value="UniProtKB-KW"/>
</dbReference>